<accession>A0A6H9YD42</accession>
<evidence type="ECO:0000313" key="2">
    <source>
        <dbReference type="EMBL" id="KAB2342088.1"/>
    </source>
</evidence>
<dbReference type="OrthoDB" id="1176146at2"/>
<protein>
    <recommendedName>
        <fullName evidence="4">DUF998 domain-containing protein</fullName>
    </recommendedName>
</protein>
<comment type="caution">
    <text evidence="2">The sequence shown here is derived from an EMBL/GenBank/DDBJ whole genome shotgun (WGS) entry which is preliminary data.</text>
</comment>
<dbReference type="AlphaFoldDB" id="A0A6H9YD42"/>
<keyword evidence="1" id="KW-0812">Transmembrane</keyword>
<evidence type="ECO:0000313" key="3">
    <source>
        <dbReference type="Proteomes" id="UP000468735"/>
    </source>
</evidence>
<proteinExistence type="predicted"/>
<feature type="transmembrane region" description="Helical" evidence="1">
    <location>
        <begin position="40"/>
        <end position="59"/>
    </location>
</feature>
<gene>
    <name evidence="2" type="ORF">F8566_39105</name>
</gene>
<sequence length="206" mass="21248">MPTASLFRISALAGVICGLSIALGGLSELLAGDKTIASGYLNGVSPAFGLAFLAGLYLAQREAVGRFGAVAFMLNYLGLALFAGAAYARNFVLVHMEKSEIEALLAGTHRIPFLGAALLTLVGTVLFGAAMYRAGIVPRPAATLFVLGFAPVCLSFALPAVVNRTGHLVAGTGIVWLALALWSMAANPPKPDLPQTGEPSHLLSGR</sequence>
<feature type="transmembrane region" description="Helical" evidence="1">
    <location>
        <begin position="144"/>
        <end position="162"/>
    </location>
</feature>
<keyword evidence="1" id="KW-0472">Membrane</keyword>
<feature type="transmembrane region" description="Helical" evidence="1">
    <location>
        <begin position="111"/>
        <end position="132"/>
    </location>
</feature>
<organism evidence="2 3">
    <name type="scientific">Actinomadura rudentiformis</name>
    <dbReference type="NCBI Taxonomy" id="359158"/>
    <lineage>
        <taxon>Bacteria</taxon>
        <taxon>Bacillati</taxon>
        <taxon>Actinomycetota</taxon>
        <taxon>Actinomycetes</taxon>
        <taxon>Streptosporangiales</taxon>
        <taxon>Thermomonosporaceae</taxon>
        <taxon>Actinomadura</taxon>
    </lineage>
</organism>
<evidence type="ECO:0000256" key="1">
    <source>
        <dbReference type="SAM" id="Phobius"/>
    </source>
</evidence>
<dbReference type="EMBL" id="WBMT01000023">
    <property type="protein sequence ID" value="KAB2342088.1"/>
    <property type="molecule type" value="Genomic_DNA"/>
</dbReference>
<dbReference type="RefSeq" id="WP_151567460.1">
    <property type="nucleotide sequence ID" value="NZ_WBMT01000023.1"/>
</dbReference>
<dbReference type="Proteomes" id="UP000468735">
    <property type="component" value="Unassembled WGS sequence"/>
</dbReference>
<feature type="transmembrane region" description="Helical" evidence="1">
    <location>
        <begin position="168"/>
        <end position="185"/>
    </location>
</feature>
<reference evidence="2 3" key="1">
    <citation type="submission" date="2019-09" db="EMBL/GenBank/DDBJ databases">
        <title>Actinomadura physcomitrii sp. nov., a novel actinomycete isolated from moss [Physcomitrium sphaericum (Ludw) Fuernr].</title>
        <authorList>
            <person name="Zhuang X."/>
            <person name="Liu C."/>
        </authorList>
    </citation>
    <scope>NUCLEOTIDE SEQUENCE [LARGE SCALE GENOMIC DNA]</scope>
    <source>
        <strain evidence="2 3">HMC1</strain>
    </source>
</reference>
<name>A0A6H9YD42_9ACTN</name>
<keyword evidence="3" id="KW-1185">Reference proteome</keyword>
<evidence type="ECO:0008006" key="4">
    <source>
        <dbReference type="Google" id="ProtNLM"/>
    </source>
</evidence>
<keyword evidence="1" id="KW-1133">Transmembrane helix</keyword>
<feature type="transmembrane region" description="Helical" evidence="1">
    <location>
        <begin position="71"/>
        <end position="91"/>
    </location>
</feature>